<keyword evidence="2" id="KW-0285">Flavoprotein</keyword>
<dbReference type="GO" id="GO:0004499">
    <property type="term" value="F:N,N-dimethylaniline monooxygenase activity"/>
    <property type="evidence" value="ECO:0007669"/>
    <property type="project" value="InterPro"/>
</dbReference>
<dbReference type="RefSeq" id="XP_008603414.1">
    <property type="nucleotide sequence ID" value="XM_008605192.1"/>
</dbReference>
<organism evidence="5 6">
    <name type="scientific">Beauveria bassiana (strain ARSEF 2860)</name>
    <name type="common">White muscardine disease fungus</name>
    <name type="synonym">Tritirachium shiotae</name>
    <dbReference type="NCBI Taxonomy" id="655819"/>
    <lineage>
        <taxon>Eukaryota</taxon>
        <taxon>Fungi</taxon>
        <taxon>Dikarya</taxon>
        <taxon>Ascomycota</taxon>
        <taxon>Pezizomycotina</taxon>
        <taxon>Sordariomycetes</taxon>
        <taxon>Hypocreomycetidae</taxon>
        <taxon>Hypocreales</taxon>
        <taxon>Cordycipitaceae</taxon>
        <taxon>Beauveria</taxon>
    </lineage>
</organism>
<dbReference type="InParanoid" id="J4KKS3"/>
<dbReference type="InterPro" id="IPR020946">
    <property type="entry name" value="Flavin_mOase-like"/>
</dbReference>
<dbReference type="HOGENOM" id="CLU_1927215_0_0_1"/>
<keyword evidence="4" id="KW-0560">Oxidoreductase</keyword>
<dbReference type="GeneID" id="19893107"/>
<sequence length="131" mass="15254">MTWGAHFWPKPTRMQRQLTYFSDFRHASLKDFLTTSKYVEYLRNYYSHFNLWPHIKLSTRVVSVSRGSRHNHVIKYQADRRSLQWGCDTVAICSGLHVEPNVPEISGISHARRVMHSSQSNHANSLIATGR</sequence>
<dbReference type="Proteomes" id="UP000002762">
    <property type="component" value="Unassembled WGS sequence"/>
</dbReference>
<comment type="similarity">
    <text evidence="1">Belongs to the FMO family.</text>
</comment>
<dbReference type="EMBL" id="JH725236">
    <property type="protein sequence ID" value="EJP60954.1"/>
    <property type="molecule type" value="Genomic_DNA"/>
</dbReference>
<evidence type="ECO:0000313" key="5">
    <source>
        <dbReference type="EMBL" id="EJP60954.1"/>
    </source>
</evidence>
<keyword evidence="5" id="KW-0503">Monooxygenase</keyword>
<evidence type="ECO:0000256" key="1">
    <source>
        <dbReference type="ARBA" id="ARBA00009183"/>
    </source>
</evidence>
<evidence type="ECO:0000256" key="4">
    <source>
        <dbReference type="ARBA" id="ARBA00023002"/>
    </source>
</evidence>
<dbReference type="SUPFAM" id="SSF51905">
    <property type="entry name" value="FAD/NAD(P)-binding domain"/>
    <property type="match status" value="1"/>
</dbReference>
<keyword evidence="6" id="KW-1185">Reference proteome</keyword>
<keyword evidence="3" id="KW-0274">FAD</keyword>
<accession>J4KKS3</accession>
<dbReference type="Gene3D" id="3.50.50.60">
    <property type="entry name" value="FAD/NAD(P)-binding domain"/>
    <property type="match status" value="1"/>
</dbReference>
<dbReference type="InterPro" id="IPR036188">
    <property type="entry name" value="FAD/NAD-bd_sf"/>
</dbReference>
<reference evidence="5 6" key="1">
    <citation type="journal article" date="2012" name="Sci. Rep.">
        <title>Genomic perspectives on the evolution of fungal entomopathogenicity in Beauveria bassiana.</title>
        <authorList>
            <person name="Xiao G."/>
            <person name="Ying S.H."/>
            <person name="Zheng P."/>
            <person name="Wang Z.L."/>
            <person name="Zhang S."/>
            <person name="Xie X.Q."/>
            <person name="Shang Y."/>
            <person name="St Leger R.J."/>
            <person name="Zhao G.P."/>
            <person name="Wang C."/>
            <person name="Feng M.G."/>
        </authorList>
    </citation>
    <scope>NUCLEOTIDE SEQUENCE [LARGE SCALE GENOMIC DNA]</scope>
    <source>
        <strain evidence="5 6">ARSEF 2860</strain>
    </source>
</reference>
<evidence type="ECO:0000256" key="3">
    <source>
        <dbReference type="ARBA" id="ARBA00022827"/>
    </source>
</evidence>
<evidence type="ECO:0000256" key="2">
    <source>
        <dbReference type="ARBA" id="ARBA00022630"/>
    </source>
</evidence>
<gene>
    <name evidence="5" type="ORF">BBA_10095</name>
</gene>
<name>J4KKS3_BEAB2</name>
<evidence type="ECO:0000313" key="6">
    <source>
        <dbReference type="Proteomes" id="UP000002762"/>
    </source>
</evidence>
<proteinExistence type="inferred from homology"/>
<protein>
    <submittedName>
        <fullName evidence="5">Dimethylaniline monooxygenase</fullName>
    </submittedName>
</protein>
<dbReference type="Pfam" id="PF00743">
    <property type="entry name" value="FMO-like"/>
    <property type="match status" value="1"/>
</dbReference>
<dbReference type="GO" id="GO:0050660">
    <property type="term" value="F:flavin adenine dinucleotide binding"/>
    <property type="evidence" value="ECO:0007669"/>
    <property type="project" value="InterPro"/>
</dbReference>
<dbReference type="GO" id="GO:0050661">
    <property type="term" value="F:NADP binding"/>
    <property type="evidence" value="ECO:0007669"/>
    <property type="project" value="InterPro"/>
</dbReference>
<dbReference type="PANTHER" id="PTHR23023">
    <property type="entry name" value="DIMETHYLANILINE MONOOXYGENASE"/>
    <property type="match status" value="1"/>
</dbReference>
<dbReference type="AlphaFoldDB" id="J4KKS3"/>
<dbReference type="InterPro" id="IPR050346">
    <property type="entry name" value="FMO-like"/>
</dbReference>